<evidence type="ECO:0000256" key="3">
    <source>
        <dbReference type="ARBA" id="ARBA00022729"/>
    </source>
</evidence>
<dbReference type="Gene3D" id="2.70.70.10">
    <property type="entry name" value="Glucose Permease (Domain IIA)"/>
    <property type="match status" value="1"/>
</dbReference>
<keyword evidence="2" id="KW-0081">Bacteriolytic enzyme</keyword>
<dbReference type="PANTHER" id="PTHR21666:SF289">
    <property type="entry name" value="L-ALA--D-GLU ENDOPEPTIDASE"/>
    <property type="match status" value="1"/>
</dbReference>
<organism evidence="5">
    <name type="scientific">uncultured Caudovirales phage</name>
    <dbReference type="NCBI Taxonomy" id="2100421"/>
    <lineage>
        <taxon>Viruses</taxon>
        <taxon>Duplodnaviria</taxon>
        <taxon>Heunggongvirae</taxon>
        <taxon>Uroviricota</taxon>
        <taxon>Caudoviricetes</taxon>
        <taxon>Peduoviridae</taxon>
        <taxon>Maltschvirus</taxon>
        <taxon>Maltschvirus maltsch</taxon>
    </lineage>
</organism>
<dbReference type="InterPro" id="IPR011055">
    <property type="entry name" value="Dup_hybrid_motif"/>
</dbReference>
<sequence>MRLPFNTPIPRITYGFGWRVHPIENIRKHHNGVDFATPVGTNVYAVADGKVIFSGPSSIKGSNGDVGGGGYIVKIRHKIEGKFITSSYMHLKQGSLKVAKGEKVTEGQLIAKSGNTGASTGPHLHFEIQNGKNYVWSLTGARYEEPISYIKTRKTK</sequence>
<proteinExistence type="predicted"/>
<dbReference type="GO" id="GO:0004222">
    <property type="term" value="F:metalloendopeptidase activity"/>
    <property type="evidence" value="ECO:0007669"/>
    <property type="project" value="TreeGrafter"/>
</dbReference>
<evidence type="ECO:0000259" key="4">
    <source>
        <dbReference type="Pfam" id="PF01551"/>
    </source>
</evidence>
<reference evidence="5" key="1">
    <citation type="submission" date="2020-04" db="EMBL/GenBank/DDBJ databases">
        <authorList>
            <person name="Chiriac C."/>
            <person name="Salcher M."/>
            <person name="Ghai R."/>
            <person name="Kavagutti S V."/>
        </authorList>
    </citation>
    <scope>NUCLEOTIDE SEQUENCE</scope>
</reference>
<dbReference type="EMBL" id="LR796521">
    <property type="protein sequence ID" value="CAB4149589.1"/>
    <property type="molecule type" value="Genomic_DNA"/>
</dbReference>
<dbReference type="PANTHER" id="PTHR21666">
    <property type="entry name" value="PEPTIDASE-RELATED"/>
    <property type="match status" value="1"/>
</dbReference>
<dbReference type="InterPro" id="IPR016047">
    <property type="entry name" value="M23ase_b-sheet_dom"/>
</dbReference>
<gene>
    <name evidence="5" type="ORF">UFOVP545_10</name>
</gene>
<dbReference type="GO" id="GO:0031640">
    <property type="term" value="P:killing of cells of another organism"/>
    <property type="evidence" value="ECO:0007669"/>
    <property type="project" value="UniProtKB-KW"/>
</dbReference>
<dbReference type="GO" id="GO:0042742">
    <property type="term" value="P:defense response to bacterium"/>
    <property type="evidence" value="ECO:0007669"/>
    <property type="project" value="UniProtKB-KW"/>
</dbReference>
<name>A0A6J5N0U5_9CAUD</name>
<dbReference type="InterPro" id="IPR050570">
    <property type="entry name" value="Cell_wall_metabolism_enzyme"/>
</dbReference>
<keyword evidence="1" id="KW-0929">Antimicrobial</keyword>
<evidence type="ECO:0000256" key="2">
    <source>
        <dbReference type="ARBA" id="ARBA00022638"/>
    </source>
</evidence>
<protein>
    <submittedName>
        <fullName evidence="5">Peptidase M23</fullName>
    </submittedName>
</protein>
<dbReference type="SUPFAM" id="SSF51261">
    <property type="entry name" value="Duplicated hybrid motif"/>
    <property type="match status" value="1"/>
</dbReference>
<keyword evidence="3" id="KW-0732">Signal</keyword>
<dbReference type="CDD" id="cd12797">
    <property type="entry name" value="M23_peptidase"/>
    <property type="match status" value="1"/>
</dbReference>
<evidence type="ECO:0000256" key="1">
    <source>
        <dbReference type="ARBA" id="ARBA00022529"/>
    </source>
</evidence>
<accession>A0A6J5N0U5</accession>
<feature type="domain" description="M23ase beta-sheet core" evidence="4">
    <location>
        <begin position="29"/>
        <end position="134"/>
    </location>
</feature>
<dbReference type="Pfam" id="PF01551">
    <property type="entry name" value="Peptidase_M23"/>
    <property type="match status" value="1"/>
</dbReference>
<evidence type="ECO:0000313" key="5">
    <source>
        <dbReference type="EMBL" id="CAB4149589.1"/>
    </source>
</evidence>